<comment type="caution">
    <text evidence="1">The sequence shown here is derived from an EMBL/GenBank/DDBJ whole genome shotgun (WGS) entry which is preliminary data.</text>
</comment>
<keyword evidence="2" id="KW-1185">Reference proteome</keyword>
<evidence type="ECO:0000313" key="1">
    <source>
        <dbReference type="EMBL" id="KAL1518780.1"/>
    </source>
</evidence>
<gene>
    <name evidence="1" type="ORF">AB1Y20_003064</name>
</gene>
<accession>A0AB34JAV5</accession>
<organism evidence="1 2">
    <name type="scientific">Prymnesium parvum</name>
    <name type="common">Toxic golden alga</name>
    <dbReference type="NCBI Taxonomy" id="97485"/>
    <lineage>
        <taxon>Eukaryota</taxon>
        <taxon>Haptista</taxon>
        <taxon>Haptophyta</taxon>
        <taxon>Prymnesiophyceae</taxon>
        <taxon>Prymnesiales</taxon>
        <taxon>Prymnesiaceae</taxon>
        <taxon>Prymnesium</taxon>
    </lineage>
</organism>
<protein>
    <submittedName>
        <fullName evidence="1">Uncharacterized protein</fullName>
    </submittedName>
</protein>
<dbReference type="AlphaFoldDB" id="A0AB34JAV5"/>
<sequence>MARRWRWDQYEASACHGLGTAGGVCPAVLLPCKLSSLPWDAASAEQHECLVQSLRGFGFNGVITPPPPSWLRSLRQSYPELHYVGVDRFEPNNKPVICKNLRTLRLRREVSRAHHSSSELLLLDSQLRVLDREYISGGDCVLGRWRVNDARLAPTNRTLWLNYLNAWGTSPPGAPCKGYWMARLHAYVAARPSDGHAGAGSAAHAPAHLASGRPGLHAVLHATQLAGGVGVDGTGGLHAERNGGLVVSPSGDRIDFELADVAPITKVHAADGRQLFHPVPASFGAAVHHNSINPLWVPELRAYLGVSHRHYLDGTSSSTGRFDPSAPFQYGYAYRHVFFTIEPPLMKIVRHSREFCFPSLEALEGNISADGSELCDGIQFMMGAFRQHPTSRTISFTYGVQDCETAILTLSIRRISKLLAFPLTSSA</sequence>
<reference evidence="1 2" key="1">
    <citation type="journal article" date="2024" name="Science">
        <title>Giant polyketide synthase enzymes in the biosynthesis of giant marine polyether toxins.</title>
        <authorList>
            <person name="Fallon T.R."/>
            <person name="Shende V.V."/>
            <person name="Wierzbicki I.H."/>
            <person name="Pendleton A.L."/>
            <person name="Watervoot N.F."/>
            <person name="Auber R.P."/>
            <person name="Gonzalez D.J."/>
            <person name="Wisecaver J.H."/>
            <person name="Moore B.S."/>
        </authorList>
    </citation>
    <scope>NUCLEOTIDE SEQUENCE [LARGE SCALE GENOMIC DNA]</scope>
    <source>
        <strain evidence="1 2">12B1</strain>
    </source>
</reference>
<proteinExistence type="predicted"/>
<evidence type="ECO:0000313" key="2">
    <source>
        <dbReference type="Proteomes" id="UP001515480"/>
    </source>
</evidence>
<dbReference type="Proteomes" id="UP001515480">
    <property type="component" value="Unassembled WGS sequence"/>
</dbReference>
<dbReference type="EMBL" id="JBGBPQ010000010">
    <property type="protein sequence ID" value="KAL1518780.1"/>
    <property type="molecule type" value="Genomic_DNA"/>
</dbReference>
<name>A0AB34JAV5_PRYPA</name>